<organism evidence="3 4">
    <name type="scientific">Candidatus Gottesmanbacteria bacterium RIFCSPHIGHO2_01_FULL_46_14</name>
    <dbReference type="NCBI Taxonomy" id="1798380"/>
    <lineage>
        <taxon>Bacteria</taxon>
        <taxon>Candidatus Gottesmaniibacteriota</taxon>
    </lineage>
</organism>
<gene>
    <name evidence="3" type="ORF">A2875_01175</name>
</gene>
<dbReference type="InterPro" id="IPR002716">
    <property type="entry name" value="PIN_dom"/>
</dbReference>
<dbReference type="CDD" id="cd09873">
    <property type="entry name" value="PIN_Pae0151-like"/>
    <property type="match status" value="1"/>
</dbReference>
<name>A0A1F5ZMN9_9BACT</name>
<evidence type="ECO:0000256" key="1">
    <source>
        <dbReference type="ARBA" id="ARBA00022842"/>
    </source>
</evidence>
<dbReference type="Proteomes" id="UP000177416">
    <property type="component" value="Unassembled WGS sequence"/>
</dbReference>
<accession>A0A1F5ZMN9</accession>
<dbReference type="InterPro" id="IPR029060">
    <property type="entry name" value="PIN-like_dom_sf"/>
</dbReference>
<dbReference type="EMBL" id="MFJJ01000042">
    <property type="protein sequence ID" value="OGG13595.1"/>
    <property type="molecule type" value="Genomic_DNA"/>
</dbReference>
<comment type="caution">
    <text evidence="3">The sequence shown here is derived from an EMBL/GenBank/DDBJ whole genome shotgun (WGS) entry which is preliminary data.</text>
</comment>
<dbReference type="PANTHER" id="PTHR35901:SF1">
    <property type="entry name" value="EXONUCLEASE VAPC9"/>
    <property type="match status" value="1"/>
</dbReference>
<dbReference type="Gene3D" id="3.40.50.1010">
    <property type="entry name" value="5'-nuclease"/>
    <property type="match status" value="1"/>
</dbReference>
<sequence length="140" mass="15824">MATSYVIDSSVIVKWISAENEILLEEADLLLDQSRRLSLTLLTSELAKYEVGNAILRKTFLLPQKIACLENLATLPIEYVPLSTEDAIQSLEIAQHYAITYYDAVFIRLAMRSSCPLITDNPKHQQKVNKVKVIPLASYR</sequence>
<dbReference type="Pfam" id="PF01850">
    <property type="entry name" value="PIN"/>
    <property type="match status" value="1"/>
</dbReference>
<evidence type="ECO:0000259" key="2">
    <source>
        <dbReference type="Pfam" id="PF01850"/>
    </source>
</evidence>
<reference evidence="3 4" key="1">
    <citation type="journal article" date="2016" name="Nat. Commun.">
        <title>Thousands of microbial genomes shed light on interconnected biogeochemical processes in an aquifer system.</title>
        <authorList>
            <person name="Anantharaman K."/>
            <person name="Brown C.T."/>
            <person name="Hug L.A."/>
            <person name="Sharon I."/>
            <person name="Castelle C.J."/>
            <person name="Probst A.J."/>
            <person name="Thomas B.C."/>
            <person name="Singh A."/>
            <person name="Wilkins M.J."/>
            <person name="Karaoz U."/>
            <person name="Brodie E.L."/>
            <person name="Williams K.H."/>
            <person name="Hubbard S.S."/>
            <person name="Banfield J.F."/>
        </authorList>
    </citation>
    <scope>NUCLEOTIDE SEQUENCE [LARGE SCALE GENOMIC DNA]</scope>
</reference>
<dbReference type="InterPro" id="IPR044153">
    <property type="entry name" value="PIN_Pae0151-like"/>
</dbReference>
<proteinExistence type="predicted"/>
<dbReference type="AlphaFoldDB" id="A0A1F5ZMN9"/>
<dbReference type="InterPro" id="IPR051619">
    <property type="entry name" value="TypeII_TA_RNase_PINc/VapC"/>
</dbReference>
<dbReference type="SUPFAM" id="SSF88723">
    <property type="entry name" value="PIN domain-like"/>
    <property type="match status" value="1"/>
</dbReference>
<dbReference type="PANTHER" id="PTHR35901">
    <property type="entry name" value="RIBONUCLEASE VAPC3"/>
    <property type="match status" value="1"/>
</dbReference>
<feature type="domain" description="PIN" evidence="2">
    <location>
        <begin position="5"/>
        <end position="125"/>
    </location>
</feature>
<evidence type="ECO:0000313" key="3">
    <source>
        <dbReference type="EMBL" id="OGG13595.1"/>
    </source>
</evidence>
<keyword evidence="1" id="KW-0460">Magnesium</keyword>
<protein>
    <recommendedName>
        <fullName evidence="2">PIN domain-containing protein</fullName>
    </recommendedName>
</protein>
<evidence type="ECO:0000313" key="4">
    <source>
        <dbReference type="Proteomes" id="UP000177416"/>
    </source>
</evidence>